<sequence length="69" mass="7635">MTVNGKSTGEYGPFLFRTERDALDVLLAVANKGMATADCAPEQPYEASSPITGSDQDPVWKYRLRLDIR</sequence>
<evidence type="ECO:0000313" key="1">
    <source>
        <dbReference type="EMBL" id="OEV02528.1"/>
    </source>
</evidence>
<accession>A0A1E7KF40</accession>
<gene>
    <name evidence="1" type="ORF">AN216_15960</name>
</gene>
<reference evidence="1 2" key="1">
    <citation type="journal article" date="2016" name="Front. Microbiol.">
        <title>Comparative Genomics Analysis of Streptomyces Species Reveals Their Adaptation to the Marine Environment and Their Diversity at the Genomic Level.</title>
        <authorList>
            <person name="Tian X."/>
            <person name="Zhang Z."/>
            <person name="Yang T."/>
            <person name="Chen M."/>
            <person name="Li J."/>
            <person name="Chen F."/>
            <person name="Yang J."/>
            <person name="Li W."/>
            <person name="Zhang B."/>
            <person name="Zhang Z."/>
            <person name="Wu J."/>
            <person name="Zhang C."/>
            <person name="Long L."/>
            <person name="Xiao J."/>
        </authorList>
    </citation>
    <scope>NUCLEOTIDE SEQUENCE [LARGE SCALE GENOMIC DNA]</scope>
    <source>
        <strain evidence="1 2">SCSIO 02100</strain>
    </source>
</reference>
<dbReference type="AlphaFoldDB" id="A0A1E7KF40"/>
<protein>
    <submittedName>
        <fullName evidence="1">Uncharacterized protein</fullName>
    </submittedName>
</protein>
<evidence type="ECO:0000313" key="2">
    <source>
        <dbReference type="Proteomes" id="UP000176101"/>
    </source>
</evidence>
<keyword evidence="2" id="KW-1185">Reference proteome</keyword>
<comment type="caution">
    <text evidence="1">The sequence shown here is derived from an EMBL/GenBank/DDBJ whole genome shotgun (WGS) entry which is preliminary data.</text>
</comment>
<organism evidence="1 2">
    <name type="scientific">Streptomyces oceani</name>
    <dbReference type="NCBI Taxonomy" id="1075402"/>
    <lineage>
        <taxon>Bacteria</taxon>
        <taxon>Bacillati</taxon>
        <taxon>Actinomycetota</taxon>
        <taxon>Actinomycetes</taxon>
        <taxon>Kitasatosporales</taxon>
        <taxon>Streptomycetaceae</taxon>
        <taxon>Streptomyces</taxon>
    </lineage>
</organism>
<dbReference type="EMBL" id="LJGU01000128">
    <property type="protein sequence ID" value="OEV02528.1"/>
    <property type="molecule type" value="Genomic_DNA"/>
</dbReference>
<proteinExistence type="predicted"/>
<name>A0A1E7KF40_9ACTN</name>
<dbReference type="Proteomes" id="UP000176101">
    <property type="component" value="Unassembled WGS sequence"/>
</dbReference>